<dbReference type="GO" id="GO:0003824">
    <property type="term" value="F:catalytic activity"/>
    <property type="evidence" value="ECO:0007669"/>
    <property type="project" value="InterPro"/>
</dbReference>
<dbReference type="Gene3D" id="2.70.98.10">
    <property type="match status" value="1"/>
</dbReference>
<dbReference type="SUPFAM" id="SSF74650">
    <property type="entry name" value="Galactose mutarotase-like"/>
    <property type="match status" value="1"/>
</dbReference>
<evidence type="ECO:0000313" key="1">
    <source>
        <dbReference type="EMBL" id="MDA5399623.1"/>
    </source>
</evidence>
<protein>
    <recommendedName>
        <fullName evidence="3">Aldose 1-epimerase</fullName>
    </recommendedName>
</protein>
<gene>
    <name evidence="1" type="ORF">OQ273_13650</name>
</gene>
<evidence type="ECO:0000313" key="2">
    <source>
        <dbReference type="Proteomes" id="UP001151234"/>
    </source>
</evidence>
<proteinExistence type="predicted"/>
<dbReference type="GO" id="GO:0030246">
    <property type="term" value="F:carbohydrate binding"/>
    <property type="evidence" value="ECO:0007669"/>
    <property type="project" value="InterPro"/>
</dbReference>
<name>A0A9X3ZIB1_9HYPH</name>
<reference evidence="1" key="1">
    <citation type="submission" date="2022-11" db="EMBL/GenBank/DDBJ databases">
        <title>Draft genome sequence of Hoeflea poritis E7-10 and Hoeflea prorocentri PM5-8, separated from scleractinian coral Porites lutea and marine dinoflagellate.</title>
        <authorList>
            <person name="Zhang G."/>
            <person name="Wei Q."/>
            <person name="Cai L."/>
        </authorList>
    </citation>
    <scope>NUCLEOTIDE SEQUENCE</scope>
    <source>
        <strain evidence="1">PM5-8</strain>
    </source>
</reference>
<dbReference type="InterPro" id="IPR014718">
    <property type="entry name" value="GH-type_carb-bd"/>
</dbReference>
<keyword evidence="2" id="KW-1185">Reference proteome</keyword>
<evidence type="ECO:0008006" key="3">
    <source>
        <dbReference type="Google" id="ProtNLM"/>
    </source>
</evidence>
<comment type="caution">
    <text evidence="1">The sequence shown here is derived from an EMBL/GenBank/DDBJ whole genome shotgun (WGS) entry which is preliminary data.</text>
</comment>
<dbReference type="Proteomes" id="UP001151234">
    <property type="component" value="Unassembled WGS sequence"/>
</dbReference>
<dbReference type="RefSeq" id="WP_267991049.1">
    <property type="nucleotide sequence ID" value="NZ_JAPJZI010000001.1"/>
</dbReference>
<dbReference type="InterPro" id="IPR011013">
    <property type="entry name" value="Gal_mutarotase_sf_dom"/>
</dbReference>
<sequence length="351" mass="38577">MNGQGRDRESRVWTFEWGNIRGEVSALGGMLGPVTFTLPDGEEVQPFAIAPWASDPPERLATLPPVLRGLRGEWPCVPFGMPDARMDLPARWIMGVDRNMRAADDNVHGYASNHCWNVLSRSGNEIVLAVDYPADHPVRRLRRRISRGEGLSLVVTLEIEMRRDAELPVGLHPVFALPQNPGSATLKIPSMTMARTFPVAVEPGTSRLVPDKTTVSLTDLETEEGGTLDLTALPLEFATEELVMVSLTDGRAVLADHDANTEIELAWDVQDFPQCLLWVSNRGRTQYPWDGRFNAIGIEPVAAAFDLGEIHSTNLESPLRQDDTKTALKLAADAVFETSYTLVVSRASSGI</sequence>
<dbReference type="GO" id="GO:0005975">
    <property type="term" value="P:carbohydrate metabolic process"/>
    <property type="evidence" value="ECO:0007669"/>
    <property type="project" value="InterPro"/>
</dbReference>
<dbReference type="AlphaFoldDB" id="A0A9X3ZIB1"/>
<accession>A0A9X3ZIB1</accession>
<dbReference type="EMBL" id="JAPJZI010000001">
    <property type="protein sequence ID" value="MDA5399623.1"/>
    <property type="molecule type" value="Genomic_DNA"/>
</dbReference>
<organism evidence="1 2">
    <name type="scientific">Hoeflea prorocentri</name>
    <dbReference type="NCBI Taxonomy" id="1922333"/>
    <lineage>
        <taxon>Bacteria</taxon>
        <taxon>Pseudomonadati</taxon>
        <taxon>Pseudomonadota</taxon>
        <taxon>Alphaproteobacteria</taxon>
        <taxon>Hyphomicrobiales</taxon>
        <taxon>Rhizobiaceae</taxon>
        <taxon>Hoeflea</taxon>
    </lineage>
</organism>